<evidence type="ECO:0000313" key="18">
    <source>
        <dbReference type="EMBL" id="WKW14837.1"/>
    </source>
</evidence>
<dbReference type="GO" id="GO:0055070">
    <property type="term" value="P:copper ion homeostasis"/>
    <property type="evidence" value="ECO:0007669"/>
    <property type="project" value="TreeGrafter"/>
</dbReference>
<feature type="transmembrane region" description="Helical" evidence="15">
    <location>
        <begin position="284"/>
        <end position="311"/>
    </location>
</feature>
<dbReference type="SFLD" id="SFLDS00003">
    <property type="entry name" value="Haloacid_Dehalogenase"/>
    <property type="match status" value="1"/>
</dbReference>
<dbReference type="SFLD" id="SFLDF00027">
    <property type="entry name" value="p-type_atpase"/>
    <property type="match status" value="1"/>
</dbReference>
<dbReference type="InterPro" id="IPR059000">
    <property type="entry name" value="ATPase_P-type_domA"/>
</dbReference>
<dbReference type="Pfam" id="PF00122">
    <property type="entry name" value="E1-E2_ATPase"/>
    <property type="match status" value="1"/>
</dbReference>
<dbReference type="NCBIfam" id="TIGR01525">
    <property type="entry name" value="ATPase-IB_hvy"/>
    <property type="match status" value="1"/>
</dbReference>
<keyword evidence="7 15" id="KW-0479">Metal-binding</keyword>
<dbReference type="PRINTS" id="PR00943">
    <property type="entry name" value="CUATPASE"/>
</dbReference>
<dbReference type="Gene3D" id="2.70.150.10">
    <property type="entry name" value="Calcium-transporting ATPase, cytoplasmic transduction domain A"/>
    <property type="match status" value="1"/>
</dbReference>
<dbReference type="InterPro" id="IPR001757">
    <property type="entry name" value="P_typ_ATPase"/>
</dbReference>
<reference evidence="17" key="1">
    <citation type="submission" date="2023-07" db="EMBL/GenBank/DDBJ databases">
        <authorList>
            <person name="Haufschild T."/>
            <person name="Kallscheuer N."/>
            <person name="Hammer J."/>
            <person name="Kohn T."/>
            <person name="Kabuu M."/>
            <person name="Jogler M."/>
            <person name="Wohfarth N."/>
            <person name="Heuer A."/>
            <person name="Rohde M."/>
            <person name="van Teeseling M.C.F."/>
            <person name="Jogler C."/>
        </authorList>
    </citation>
    <scope>NUCLEOTIDE SEQUENCE</scope>
    <source>
        <strain evidence="17">Strain 138</strain>
        <strain evidence="18">Strain 318</strain>
    </source>
</reference>
<dbReference type="InterPro" id="IPR008250">
    <property type="entry name" value="ATPase_P-typ_transduc_dom_A_sf"/>
</dbReference>
<comment type="subcellular location">
    <subcellularLocation>
        <location evidence="1">Cell membrane</location>
        <topology evidence="1">Multi-pass membrane protein</topology>
    </subcellularLocation>
</comment>
<evidence type="ECO:0000313" key="19">
    <source>
        <dbReference type="Proteomes" id="UP001229955"/>
    </source>
</evidence>
<dbReference type="GO" id="GO:0043682">
    <property type="term" value="F:P-type divalent copper transporter activity"/>
    <property type="evidence" value="ECO:0007669"/>
    <property type="project" value="TreeGrafter"/>
</dbReference>
<evidence type="ECO:0000256" key="2">
    <source>
        <dbReference type="ARBA" id="ARBA00006024"/>
    </source>
</evidence>
<evidence type="ECO:0000256" key="5">
    <source>
        <dbReference type="ARBA" id="ARBA00022553"/>
    </source>
</evidence>
<evidence type="ECO:0000256" key="3">
    <source>
        <dbReference type="ARBA" id="ARBA00022448"/>
    </source>
</evidence>
<evidence type="ECO:0000256" key="14">
    <source>
        <dbReference type="ARBA" id="ARBA00023136"/>
    </source>
</evidence>
<dbReference type="SUPFAM" id="SSF56784">
    <property type="entry name" value="HAD-like"/>
    <property type="match status" value="1"/>
</dbReference>
<accession>A0AA49JZV7</accession>
<evidence type="ECO:0000256" key="4">
    <source>
        <dbReference type="ARBA" id="ARBA00022475"/>
    </source>
</evidence>
<evidence type="ECO:0000259" key="16">
    <source>
        <dbReference type="Pfam" id="PF00122"/>
    </source>
</evidence>
<keyword evidence="19" id="KW-1185">Reference proteome</keyword>
<dbReference type="InterPro" id="IPR027256">
    <property type="entry name" value="P-typ_ATPase_IB"/>
</dbReference>
<keyword evidence="4 15" id="KW-1003">Cell membrane</keyword>
<protein>
    <submittedName>
        <fullName evidence="17">Copper-translocating P-type ATPase</fullName>
        <ecNumber evidence="17">3.6.3.-</ecNumber>
    </submittedName>
</protein>
<comment type="similarity">
    <text evidence="2 15">Belongs to the cation transport ATPase (P-type) (TC 3.A.3) family. Type IB subfamily.</text>
</comment>
<dbReference type="Proteomes" id="UP001229955">
    <property type="component" value="Chromosome"/>
</dbReference>
<feature type="transmembrane region" description="Helical" evidence="15">
    <location>
        <begin position="40"/>
        <end position="61"/>
    </location>
</feature>
<feature type="transmembrane region" description="Helical" evidence="15">
    <location>
        <begin position="99"/>
        <end position="116"/>
    </location>
</feature>
<keyword evidence="9 15" id="KW-0067">ATP-binding</keyword>
<dbReference type="PANTHER" id="PTHR43520">
    <property type="entry name" value="ATP7, ISOFORM B"/>
    <property type="match status" value="1"/>
</dbReference>
<feature type="transmembrane region" description="Helical" evidence="15">
    <location>
        <begin position="250"/>
        <end position="272"/>
    </location>
</feature>
<dbReference type="EMBL" id="CP130612">
    <property type="protein sequence ID" value="WKW11927.1"/>
    <property type="molecule type" value="Genomic_DNA"/>
</dbReference>
<dbReference type="NCBIfam" id="TIGR01494">
    <property type="entry name" value="ATPase_P-type"/>
    <property type="match status" value="1"/>
</dbReference>
<accession>A0AA49JU50</accession>
<dbReference type="KEGG" id="pspc:Strain318_001197"/>
<dbReference type="NCBIfam" id="TIGR01511">
    <property type="entry name" value="ATPase-IB1_Cu"/>
    <property type="match status" value="1"/>
</dbReference>
<keyword evidence="3" id="KW-0813">Transport</keyword>
<dbReference type="EC" id="3.6.3.-" evidence="17"/>
<dbReference type="EMBL" id="CP130613">
    <property type="protein sequence ID" value="WKW14837.1"/>
    <property type="molecule type" value="Genomic_DNA"/>
</dbReference>
<dbReference type="SFLD" id="SFLDG00002">
    <property type="entry name" value="C1.7:_P-type_atpase_like"/>
    <property type="match status" value="1"/>
</dbReference>
<evidence type="ECO:0000256" key="12">
    <source>
        <dbReference type="ARBA" id="ARBA00022989"/>
    </source>
</evidence>
<dbReference type="GO" id="GO:0016887">
    <property type="term" value="F:ATP hydrolysis activity"/>
    <property type="evidence" value="ECO:0007669"/>
    <property type="project" value="InterPro"/>
</dbReference>
<keyword evidence="8 15" id="KW-0547">Nucleotide-binding</keyword>
<dbReference type="PRINTS" id="PR00119">
    <property type="entry name" value="CATATPASE"/>
</dbReference>
<evidence type="ECO:0000256" key="1">
    <source>
        <dbReference type="ARBA" id="ARBA00004651"/>
    </source>
</evidence>
<dbReference type="Gene3D" id="3.40.50.1000">
    <property type="entry name" value="HAD superfamily/HAD-like"/>
    <property type="match status" value="1"/>
</dbReference>
<evidence type="ECO:0000256" key="9">
    <source>
        <dbReference type="ARBA" id="ARBA00022840"/>
    </source>
</evidence>
<dbReference type="Gene3D" id="3.40.1110.10">
    <property type="entry name" value="Calcium-transporting ATPase, cytoplasmic domain N"/>
    <property type="match status" value="1"/>
</dbReference>
<dbReference type="SUPFAM" id="SSF81665">
    <property type="entry name" value="Calcium ATPase, transmembrane domain M"/>
    <property type="match status" value="1"/>
</dbReference>
<dbReference type="InterPro" id="IPR023298">
    <property type="entry name" value="ATPase_P-typ_TM_dom_sf"/>
</dbReference>
<dbReference type="Pfam" id="PF00702">
    <property type="entry name" value="Hydrolase"/>
    <property type="match status" value="1"/>
</dbReference>
<dbReference type="InterPro" id="IPR044492">
    <property type="entry name" value="P_typ_ATPase_HD_dom"/>
</dbReference>
<feature type="transmembrane region" description="Helical" evidence="15">
    <location>
        <begin position="73"/>
        <end position="93"/>
    </location>
</feature>
<proteinExistence type="inferred from homology"/>
<dbReference type="InterPro" id="IPR023214">
    <property type="entry name" value="HAD_sf"/>
</dbReference>
<evidence type="ECO:0000256" key="7">
    <source>
        <dbReference type="ARBA" id="ARBA00022723"/>
    </source>
</evidence>
<dbReference type="InterPro" id="IPR036412">
    <property type="entry name" value="HAD-like_sf"/>
</dbReference>
<evidence type="ECO:0000256" key="10">
    <source>
        <dbReference type="ARBA" id="ARBA00022842"/>
    </source>
</evidence>
<feature type="transmembrane region" description="Helical" evidence="15">
    <location>
        <begin position="622"/>
        <end position="641"/>
    </location>
</feature>
<dbReference type="SUPFAM" id="SSF81653">
    <property type="entry name" value="Calcium ATPase, transduction domain A"/>
    <property type="match status" value="1"/>
</dbReference>
<keyword evidence="5" id="KW-0597">Phosphoprotein</keyword>
<dbReference type="GO" id="GO:0005524">
    <property type="term" value="F:ATP binding"/>
    <property type="evidence" value="ECO:0007669"/>
    <property type="project" value="UniProtKB-UniRule"/>
</dbReference>
<sequence length="646" mass="68090">MFRQKFWLSLILTIPVVVWAEHIQDLLGYTAPSFPGSDRLPALLGTVIFFYGGLIFLRGAWTEIRSRLPGMMTLISLAITVAFVFSAVVELGFIEAEALWWESSTLITIMLLGHWIEMRSISEASGALQELAKLIPDMAHRVVEGGEEDVTVGQLRAGDTLVVRPGESIPADGIVRKGRSDVNEAMITGESRPVTKDEGVEVIAGTINGTGSLRIEVTGTGDKTKLSGIMRLVSDAQRSKSRVQHLADRAAQILTVVAIVAGAVTFAVWQYLGAPIDFALTRVVTVLVISCPHALGLAVPLVVAISTTLGVHGGLLVRDRRGLEEARLLDTVIFDKTGTLTLGEFRVVDLGVRDGIVPDEALTIAAAIESESEHPIARGIVKTAADRSLVLPTVEGFNAIPGRGVEATVHGTPYRIGGPALLEQLGADVPDVLRTAAEKASARGQAAIYLLSGSAAIAVFVVADAIREESRAAIAALHAAGIEVAMLTGDAEPVAMAVAADLGIDTVFARVLPEDKASRVRALQAQGKKVAMVGDGVNDAPALATADIGIAIGAGTDVAVEAGHIVLVRSDPRDIPRLVALSRATYRKMIQNLWWAAGYNIVAIPLAAGALSAWGILLTPAMGAVLMSVSTIVVAINAQLLRRAEL</sequence>
<feature type="transmembrane region" description="Helical" evidence="15">
    <location>
        <begin position="593"/>
        <end position="616"/>
    </location>
</feature>
<evidence type="ECO:0000256" key="8">
    <source>
        <dbReference type="ARBA" id="ARBA00022741"/>
    </source>
</evidence>
<dbReference type="GO" id="GO:0005507">
    <property type="term" value="F:copper ion binding"/>
    <property type="evidence" value="ECO:0007669"/>
    <property type="project" value="TreeGrafter"/>
</dbReference>
<evidence type="ECO:0000256" key="15">
    <source>
        <dbReference type="RuleBase" id="RU362081"/>
    </source>
</evidence>
<dbReference type="InterPro" id="IPR018303">
    <property type="entry name" value="ATPase_P-typ_P_site"/>
</dbReference>
<keyword evidence="10" id="KW-0460">Magnesium</keyword>
<evidence type="ECO:0000256" key="6">
    <source>
        <dbReference type="ARBA" id="ARBA00022692"/>
    </source>
</evidence>
<feature type="domain" description="P-type ATPase A" evidence="16">
    <location>
        <begin position="133"/>
        <end position="233"/>
    </location>
</feature>
<evidence type="ECO:0000313" key="17">
    <source>
        <dbReference type="EMBL" id="WKW11927.1"/>
    </source>
</evidence>
<dbReference type="RefSeq" id="WP_291158196.1">
    <property type="nucleotide sequence ID" value="NZ_CP130612.1"/>
</dbReference>
<dbReference type="PROSITE" id="PS00154">
    <property type="entry name" value="ATPASE_E1_E2"/>
    <property type="match status" value="1"/>
</dbReference>
<keyword evidence="13" id="KW-0406">Ion transport</keyword>
<organism evidence="17">
    <name type="scientific">Pseudogemmatithrix spongiicola</name>
    <dbReference type="NCBI Taxonomy" id="3062599"/>
    <lineage>
        <taxon>Bacteria</taxon>
        <taxon>Pseudomonadati</taxon>
        <taxon>Gemmatimonadota</taxon>
        <taxon>Gemmatimonadia</taxon>
        <taxon>Gemmatimonadales</taxon>
        <taxon>Gemmatimonadaceae</taxon>
        <taxon>Pseudogemmatithrix</taxon>
    </lineage>
</organism>
<name>A0AA49JU50_9BACT</name>
<keyword evidence="11" id="KW-1278">Translocase</keyword>
<keyword evidence="12 15" id="KW-1133">Transmembrane helix</keyword>
<dbReference type="GO" id="GO:0005886">
    <property type="term" value="C:plasma membrane"/>
    <property type="evidence" value="ECO:0007669"/>
    <property type="project" value="UniProtKB-SubCell"/>
</dbReference>
<evidence type="ECO:0000256" key="13">
    <source>
        <dbReference type="ARBA" id="ARBA00023065"/>
    </source>
</evidence>
<keyword evidence="17" id="KW-0378">Hydrolase</keyword>
<keyword evidence="14 15" id="KW-0472">Membrane</keyword>
<evidence type="ECO:0000256" key="11">
    <source>
        <dbReference type="ARBA" id="ARBA00022967"/>
    </source>
</evidence>
<dbReference type="FunFam" id="2.70.150.10:FF:000002">
    <property type="entry name" value="Copper-transporting ATPase 1, putative"/>
    <property type="match status" value="1"/>
</dbReference>
<dbReference type="AlphaFoldDB" id="A0AA49JU50"/>
<keyword evidence="6 15" id="KW-0812">Transmembrane</keyword>
<gene>
    <name evidence="17" type="ORF">Strain138_001197</name>
    <name evidence="18" type="ORF">Strain318_001197</name>
</gene>
<dbReference type="PANTHER" id="PTHR43520:SF5">
    <property type="entry name" value="CATION-TRANSPORTING P-TYPE ATPASE-RELATED"/>
    <property type="match status" value="1"/>
</dbReference>
<dbReference type="InterPro" id="IPR023299">
    <property type="entry name" value="ATPase_P-typ_cyto_dom_N"/>
</dbReference>